<dbReference type="GO" id="GO:0046872">
    <property type="term" value="F:metal ion binding"/>
    <property type="evidence" value="ECO:0007669"/>
    <property type="project" value="TreeGrafter"/>
</dbReference>
<evidence type="ECO:0000256" key="4">
    <source>
        <dbReference type="RuleBase" id="RU000535"/>
    </source>
</evidence>
<dbReference type="NCBIfam" id="NF001530">
    <property type="entry name" value="PRK00364.1-6"/>
    <property type="match status" value="1"/>
</dbReference>
<dbReference type="OrthoDB" id="9806791at2"/>
<dbReference type="RefSeq" id="WP_029286198.1">
    <property type="nucleotide sequence ID" value="NZ_CANLZQ010000012.1"/>
</dbReference>
<dbReference type="PANTHER" id="PTHR10772:SF58">
    <property type="entry name" value="CO-CHAPERONIN GROES"/>
    <property type="match status" value="1"/>
</dbReference>
<dbReference type="AlphaFoldDB" id="A0A084GQI4"/>
<dbReference type="Proteomes" id="UP000028549">
    <property type="component" value="Unassembled WGS sequence"/>
</dbReference>
<dbReference type="Gene3D" id="2.30.33.40">
    <property type="entry name" value="GroES chaperonin"/>
    <property type="match status" value="1"/>
</dbReference>
<dbReference type="PANTHER" id="PTHR10772">
    <property type="entry name" value="10 KDA HEAT SHOCK PROTEIN"/>
    <property type="match status" value="1"/>
</dbReference>
<dbReference type="GO" id="GO:0005737">
    <property type="term" value="C:cytoplasm"/>
    <property type="evidence" value="ECO:0007669"/>
    <property type="project" value="UniProtKB-SubCell"/>
</dbReference>
<dbReference type="PROSITE" id="PS00681">
    <property type="entry name" value="CHAPERONINS_CPN10"/>
    <property type="match status" value="1"/>
</dbReference>
<dbReference type="EMBL" id="JNVC02000010">
    <property type="protein sequence ID" value="KEZ49596.1"/>
    <property type="molecule type" value="Genomic_DNA"/>
</dbReference>
<keyword evidence="2 3" id="KW-0143">Chaperone</keyword>
<comment type="subunit">
    <text evidence="3">Heptamer of 7 subunits arranged in a ring. Interacts with the chaperonin GroEL.</text>
</comment>
<dbReference type="NCBIfam" id="NF001532">
    <property type="entry name" value="PRK00364.2-3"/>
    <property type="match status" value="1"/>
</dbReference>
<evidence type="ECO:0000313" key="6">
    <source>
        <dbReference type="Proteomes" id="UP000028549"/>
    </source>
</evidence>
<evidence type="ECO:0000256" key="1">
    <source>
        <dbReference type="ARBA" id="ARBA00006975"/>
    </source>
</evidence>
<dbReference type="Pfam" id="PF00166">
    <property type="entry name" value="Cpn10"/>
    <property type="match status" value="1"/>
</dbReference>
<reference evidence="5 6" key="1">
    <citation type="journal article" date="2005" name="Int. J. Syst. Evol. Microbiol.">
        <title>Bacillus cibi sp. nov., isolated from jeotgal, a traditional Korean fermented seafood.</title>
        <authorList>
            <person name="Yoon J.H."/>
            <person name="Lee C.H."/>
            <person name="Oh T.K."/>
        </authorList>
    </citation>
    <scope>NUCLEOTIDE SEQUENCE [LARGE SCALE GENOMIC DNA]</scope>
    <source>
        <strain evidence="5 6">DSM 16189</strain>
    </source>
</reference>
<comment type="function">
    <text evidence="3 4">Together with the chaperonin GroEL, plays an essential role in assisting protein folding. The GroEL-GroES system forms a nano-cage that allows encapsulation of the non-native substrate proteins and provides a physical environment optimized to promote and accelerate protein folding. GroES binds to the apical surface of the GroEL ring, thereby capping the opening of the GroEL channel.</text>
</comment>
<keyword evidence="6" id="KW-1185">Reference proteome</keyword>
<protein>
    <recommendedName>
        <fullName evidence="3">Co-chaperonin GroES</fullName>
    </recommendedName>
    <alternativeName>
        <fullName evidence="3">10 kDa chaperonin</fullName>
    </alternativeName>
    <alternativeName>
        <fullName evidence="3">Chaperonin-10</fullName>
        <shortName evidence="3">Cpn10</shortName>
    </alternativeName>
</protein>
<keyword evidence="3" id="KW-0963">Cytoplasm</keyword>
<comment type="similarity">
    <text evidence="1 3 4">Belongs to the GroES chaperonin family.</text>
</comment>
<evidence type="ECO:0000256" key="3">
    <source>
        <dbReference type="HAMAP-Rule" id="MF_00580"/>
    </source>
</evidence>
<dbReference type="GO" id="GO:0005524">
    <property type="term" value="F:ATP binding"/>
    <property type="evidence" value="ECO:0007669"/>
    <property type="project" value="InterPro"/>
</dbReference>
<sequence>MLKPLGDRVVIELVQSEEKTASGIVLPDSAKEKPQEGKVVAVGTGRVLDNGERVALEVAEGDRIIFSKYSGTEVKYEGAEYLILRESDILAVIG</sequence>
<dbReference type="InterPro" id="IPR011032">
    <property type="entry name" value="GroES-like_sf"/>
</dbReference>
<dbReference type="NCBIfam" id="NF001534">
    <property type="entry name" value="PRK00364.2-5"/>
    <property type="match status" value="1"/>
</dbReference>
<dbReference type="InterPro" id="IPR018369">
    <property type="entry name" value="Chaprnonin_Cpn10_CS"/>
</dbReference>
<dbReference type="HAMAP" id="MF_00580">
    <property type="entry name" value="CH10"/>
    <property type="match status" value="1"/>
</dbReference>
<dbReference type="GO" id="GO:0051082">
    <property type="term" value="F:unfolded protein binding"/>
    <property type="evidence" value="ECO:0007669"/>
    <property type="project" value="TreeGrafter"/>
</dbReference>
<evidence type="ECO:0000313" key="5">
    <source>
        <dbReference type="EMBL" id="KEZ49596.1"/>
    </source>
</evidence>
<dbReference type="NCBIfam" id="NF001531">
    <property type="entry name" value="PRK00364.2-2"/>
    <property type="match status" value="1"/>
</dbReference>
<dbReference type="STRING" id="246786.GS18_0215145"/>
<dbReference type="PRINTS" id="PR00297">
    <property type="entry name" value="CHAPERONIN10"/>
</dbReference>
<proteinExistence type="inferred from homology"/>
<gene>
    <name evidence="3" type="primary">groES</name>
    <name evidence="3" type="synonym">groS</name>
    <name evidence="5" type="ORF">GS18_0215145</name>
</gene>
<dbReference type="SUPFAM" id="SSF50129">
    <property type="entry name" value="GroES-like"/>
    <property type="match status" value="1"/>
</dbReference>
<organism evidence="5 6">
    <name type="scientific">Metabacillus indicus</name>
    <name type="common">Bacillus indicus</name>
    <dbReference type="NCBI Taxonomy" id="246786"/>
    <lineage>
        <taxon>Bacteria</taxon>
        <taxon>Bacillati</taxon>
        <taxon>Bacillota</taxon>
        <taxon>Bacilli</taxon>
        <taxon>Bacillales</taxon>
        <taxon>Bacillaceae</taxon>
        <taxon>Metabacillus</taxon>
    </lineage>
</organism>
<dbReference type="FunFam" id="2.30.33.40:FF:000001">
    <property type="entry name" value="10 kDa chaperonin"/>
    <property type="match status" value="1"/>
</dbReference>
<dbReference type="GO" id="GO:0044183">
    <property type="term" value="F:protein folding chaperone"/>
    <property type="evidence" value="ECO:0007669"/>
    <property type="project" value="InterPro"/>
</dbReference>
<dbReference type="SMART" id="SM00883">
    <property type="entry name" value="Cpn10"/>
    <property type="match status" value="1"/>
</dbReference>
<dbReference type="InterPro" id="IPR037124">
    <property type="entry name" value="Chaperonin_GroES_sf"/>
</dbReference>
<name>A0A084GQI4_METID</name>
<dbReference type="NCBIfam" id="NF001533">
    <property type="entry name" value="PRK00364.2-4"/>
    <property type="match status" value="1"/>
</dbReference>
<comment type="caution">
    <text evidence="5">The sequence shown here is derived from an EMBL/GenBank/DDBJ whole genome shotgun (WGS) entry which is preliminary data.</text>
</comment>
<dbReference type="InterPro" id="IPR020818">
    <property type="entry name" value="Chaperonin_GroES"/>
</dbReference>
<comment type="subcellular location">
    <subcellularLocation>
        <location evidence="3">Cytoplasm</location>
    </subcellularLocation>
</comment>
<dbReference type="CDD" id="cd00320">
    <property type="entry name" value="cpn10"/>
    <property type="match status" value="1"/>
</dbReference>
<accession>A0A084GQI4</accession>
<dbReference type="GO" id="GO:0051087">
    <property type="term" value="F:protein-folding chaperone binding"/>
    <property type="evidence" value="ECO:0007669"/>
    <property type="project" value="TreeGrafter"/>
</dbReference>
<dbReference type="NCBIfam" id="NF001527">
    <property type="entry name" value="PRK00364.1-2"/>
    <property type="match status" value="1"/>
</dbReference>
<evidence type="ECO:0000256" key="2">
    <source>
        <dbReference type="ARBA" id="ARBA00023186"/>
    </source>
</evidence>